<keyword evidence="6" id="KW-0418">Kinase</keyword>
<feature type="domain" description="Protein kinase" evidence="11">
    <location>
        <begin position="8"/>
        <end position="270"/>
    </location>
</feature>
<evidence type="ECO:0000256" key="6">
    <source>
        <dbReference type="ARBA" id="ARBA00022777"/>
    </source>
</evidence>
<dbReference type="GeneID" id="106810724"/>
<dbReference type="InterPro" id="IPR008271">
    <property type="entry name" value="Ser/Thr_kinase_AS"/>
</dbReference>
<evidence type="ECO:0000256" key="10">
    <source>
        <dbReference type="SAM" id="Coils"/>
    </source>
</evidence>
<evidence type="ECO:0000313" key="13">
    <source>
        <dbReference type="RefSeq" id="XP_014669645.1"/>
    </source>
</evidence>
<reference evidence="13" key="1">
    <citation type="submission" date="2025-08" db="UniProtKB">
        <authorList>
            <consortium name="RefSeq"/>
        </authorList>
    </citation>
    <scope>IDENTIFICATION</scope>
</reference>
<evidence type="ECO:0000256" key="8">
    <source>
        <dbReference type="ARBA" id="ARBA00047899"/>
    </source>
</evidence>
<dbReference type="SUPFAM" id="SSF56112">
    <property type="entry name" value="Protein kinase-like (PK-like)"/>
    <property type="match status" value="1"/>
</dbReference>
<feature type="coiled-coil region" evidence="10">
    <location>
        <begin position="298"/>
        <end position="343"/>
    </location>
</feature>
<evidence type="ECO:0000256" key="5">
    <source>
        <dbReference type="ARBA" id="ARBA00022741"/>
    </source>
</evidence>
<proteinExistence type="inferred from homology"/>
<evidence type="ECO:0000256" key="1">
    <source>
        <dbReference type="ARBA" id="ARBA00010886"/>
    </source>
</evidence>
<dbReference type="InterPro" id="IPR011009">
    <property type="entry name" value="Kinase-like_dom_sf"/>
</dbReference>
<dbReference type="Gene3D" id="1.10.510.10">
    <property type="entry name" value="Transferase(Phosphotransferase) domain 1"/>
    <property type="match status" value="1"/>
</dbReference>
<evidence type="ECO:0000256" key="4">
    <source>
        <dbReference type="ARBA" id="ARBA00022679"/>
    </source>
</evidence>
<evidence type="ECO:0000256" key="2">
    <source>
        <dbReference type="ARBA" id="ARBA00012513"/>
    </source>
</evidence>
<sequence>MPSSVDDYEVIGMVGKGSYGTCKKIKRKSDGKIFVWKELDYGLMSESEKHMLVAEVNLLRELRHRHIVRYYDRVVNKSTATIYIIMEHCEGGDLERLINKCKVNKKLLDEDFVWKILHQLALALRTCHRCKVGRTVLHRDIKPANVFLDSTNDVKLGDFGLSRILAHDSSFAKTFVGTPYYMSPEQMNNELYNEKSDIWSLGCLMYELCMLTPPFLAPNQRALKVKIQQGRYRRIPMAFSDDLNTIVSWMLTVQDNKRPSIEELLNDSRMERHVQKLDASDDSNNKREQAIRLKELSLKQKEENLFEKENSLREKKRRLAEREKDIERRERELEARERLAEKKLSVAKSLVQQHGECISTSTGKSPDCPLDGSTFCHNLSLKSTFAC</sequence>
<name>A0ABM1EBS4_PRICU</name>
<dbReference type="InterPro" id="IPR000719">
    <property type="entry name" value="Prot_kinase_dom"/>
</dbReference>
<evidence type="ECO:0000259" key="11">
    <source>
        <dbReference type="PROSITE" id="PS50011"/>
    </source>
</evidence>
<keyword evidence="12" id="KW-1185">Reference proteome</keyword>
<dbReference type="Gene3D" id="3.30.200.20">
    <property type="entry name" value="Phosphorylase Kinase, domain 1"/>
    <property type="match status" value="2"/>
</dbReference>
<gene>
    <name evidence="13" type="primary">LOC106810724</name>
</gene>
<dbReference type="PANTHER" id="PTHR44899">
    <property type="entry name" value="CAMK FAMILY PROTEIN KINASE"/>
    <property type="match status" value="1"/>
</dbReference>
<evidence type="ECO:0000256" key="7">
    <source>
        <dbReference type="ARBA" id="ARBA00022840"/>
    </source>
</evidence>
<keyword evidence="5" id="KW-0547">Nucleotide-binding</keyword>
<comment type="catalytic activity">
    <reaction evidence="9">
        <text>L-seryl-[protein] + ATP = O-phospho-L-seryl-[protein] + ADP + H(+)</text>
        <dbReference type="Rhea" id="RHEA:17989"/>
        <dbReference type="Rhea" id="RHEA-COMP:9863"/>
        <dbReference type="Rhea" id="RHEA-COMP:11604"/>
        <dbReference type="ChEBI" id="CHEBI:15378"/>
        <dbReference type="ChEBI" id="CHEBI:29999"/>
        <dbReference type="ChEBI" id="CHEBI:30616"/>
        <dbReference type="ChEBI" id="CHEBI:83421"/>
        <dbReference type="ChEBI" id="CHEBI:456216"/>
        <dbReference type="EC" id="2.7.11.1"/>
    </reaction>
</comment>
<dbReference type="Proteomes" id="UP000695022">
    <property type="component" value="Unplaced"/>
</dbReference>
<keyword evidence="3" id="KW-0723">Serine/threonine-protein kinase</keyword>
<dbReference type="Pfam" id="PF00069">
    <property type="entry name" value="Pkinase"/>
    <property type="match status" value="1"/>
</dbReference>
<dbReference type="PANTHER" id="PTHR44899:SF10">
    <property type="entry name" value="NIMA-RELATED KINASE 2"/>
    <property type="match status" value="1"/>
</dbReference>
<evidence type="ECO:0000313" key="12">
    <source>
        <dbReference type="Proteomes" id="UP000695022"/>
    </source>
</evidence>
<dbReference type="PROSITE" id="PS50011">
    <property type="entry name" value="PROTEIN_KINASE_DOM"/>
    <property type="match status" value="1"/>
</dbReference>
<keyword evidence="7" id="KW-0067">ATP-binding</keyword>
<dbReference type="EC" id="2.7.11.1" evidence="2"/>
<dbReference type="CDD" id="cd08217">
    <property type="entry name" value="STKc_Nek2"/>
    <property type="match status" value="1"/>
</dbReference>
<keyword evidence="10" id="KW-0175">Coiled coil</keyword>
<accession>A0ABM1EBS4</accession>
<dbReference type="InterPro" id="IPR051131">
    <property type="entry name" value="NEK_Ser/Thr_kinase_NIMA"/>
</dbReference>
<evidence type="ECO:0000256" key="3">
    <source>
        <dbReference type="ARBA" id="ARBA00022527"/>
    </source>
</evidence>
<evidence type="ECO:0000256" key="9">
    <source>
        <dbReference type="ARBA" id="ARBA00048679"/>
    </source>
</evidence>
<comment type="similarity">
    <text evidence="1">Belongs to the protein kinase superfamily. NEK Ser/Thr protein kinase family. NIMA subfamily.</text>
</comment>
<protein>
    <recommendedName>
        <fullName evidence="2">non-specific serine/threonine protein kinase</fullName>
        <ecNumber evidence="2">2.7.11.1</ecNumber>
    </recommendedName>
</protein>
<keyword evidence="4" id="KW-0808">Transferase</keyword>
<comment type="catalytic activity">
    <reaction evidence="8">
        <text>L-threonyl-[protein] + ATP = O-phospho-L-threonyl-[protein] + ADP + H(+)</text>
        <dbReference type="Rhea" id="RHEA:46608"/>
        <dbReference type="Rhea" id="RHEA-COMP:11060"/>
        <dbReference type="Rhea" id="RHEA-COMP:11605"/>
        <dbReference type="ChEBI" id="CHEBI:15378"/>
        <dbReference type="ChEBI" id="CHEBI:30013"/>
        <dbReference type="ChEBI" id="CHEBI:30616"/>
        <dbReference type="ChEBI" id="CHEBI:61977"/>
        <dbReference type="ChEBI" id="CHEBI:456216"/>
        <dbReference type="EC" id="2.7.11.1"/>
    </reaction>
</comment>
<organism evidence="12 13">
    <name type="scientific">Priapulus caudatus</name>
    <name type="common">Priapulid worm</name>
    <dbReference type="NCBI Taxonomy" id="37621"/>
    <lineage>
        <taxon>Eukaryota</taxon>
        <taxon>Metazoa</taxon>
        <taxon>Ecdysozoa</taxon>
        <taxon>Scalidophora</taxon>
        <taxon>Priapulida</taxon>
        <taxon>Priapulimorpha</taxon>
        <taxon>Priapulimorphida</taxon>
        <taxon>Priapulidae</taxon>
        <taxon>Priapulus</taxon>
    </lineage>
</organism>
<dbReference type="RefSeq" id="XP_014669645.1">
    <property type="nucleotide sequence ID" value="XM_014814159.1"/>
</dbReference>
<dbReference type="SMART" id="SM00220">
    <property type="entry name" value="S_TKc"/>
    <property type="match status" value="1"/>
</dbReference>
<dbReference type="PROSITE" id="PS00108">
    <property type="entry name" value="PROTEIN_KINASE_ST"/>
    <property type="match status" value="1"/>
</dbReference>